<dbReference type="Proteomes" id="UP000241473">
    <property type="component" value="Unassembled WGS sequence"/>
</dbReference>
<reference evidence="1 2" key="1">
    <citation type="submission" date="2017-04" db="EMBL/GenBank/DDBJ databases">
        <title>Novel microbial lineages endemic to geothermal iron-oxide mats fill important gaps in the evolutionary history of Archaea.</title>
        <authorList>
            <person name="Jay Z.J."/>
            <person name="Beam J.P."/>
            <person name="Dlakic M."/>
            <person name="Rusch D.B."/>
            <person name="Kozubal M.A."/>
            <person name="Inskeep W.P."/>
        </authorList>
    </citation>
    <scope>NUCLEOTIDE SEQUENCE [LARGE SCALE GENOMIC DNA]</scope>
    <source>
        <strain evidence="1">OSP_C</strain>
    </source>
</reference>
<sequence length="144" mass="15245">MKTEYKVLLGIIIAGVLVIAGSNIAEQIIKQTTPIVQITGVNLEIEYTGNYTAYFGPSSQSGGNSLNTTAGSTIFDTLRLTNYDPLHTHSINQIALDTPGFTLLSISPSLPYSVSPGGSVTITLVIRVPNTNYIGSLNIIMVAS</sequence>
<comment type="caution">
    <text evidence="1">The sequence shown here is derived from an EMBL/GenBank/DDBJ whole genome shotgun (WGS) entry which is preliminary data.</text>
</comment>
<evidence type="ECO:0000313" key="1">
    <source>
        <dbReference type="EMBL" id="PSN87187.1"/>
    </source>
</evidence>
<organism evidence="1 2">
    <name type="scientific">Candidatus Marsarchaeota G1 archaeon OSP_C</name>
    <dbReference type="NCBI Taxonomy" id="1978154"/>
    <lineage>
        <taxon>Archaea</taxon>
        <taxon>Candidatus Marsarchaeota</taxon>
        <taxon>Candidatus Marsarchaeota group 1</taxon>
    </lineage>
</organism>
<protein>
    <submittedName>
        <fullName evidence="1">Uncharacterized protein</fullName>
    </submittedName>
</protein>
<proteinExistence type="predicted"/>
<name>A0A2R6ALE2_9ARCH</name>
<evidence type="ECO:0000313" key="2">
    <source>
        <dbReference type="Proteomes" id="UP000241473"/>
    </source>
</evidence>
<accession>A0A2R6ALE2</accession>
<dbReference type="AlphaFoldDB" id="A0A2R6ALE2"/>
<gene>
    <name evidence="1" type="ORF">B9Q00_09540</name>
</gene>
<dbReference type="EMBL" id="NEXB01000079">
    <property type="protein sequence ID" value="PSN87187.1"/>
    <property type="molecule type" value="Genomic_DNA"/>
</dbReference>